<organism evidence="3 4">
    <name type="scientific">Popillia japonica</name>
    <name type="common">Japanese beetle</name>
    <dbReference type="NCBI Taxonomy" id="7064"/>
    <lineage>
        <taxon>Eukaryota</taxon>
        <taxon>Metazoa</taxon>
        <taxon>Ecdysozoa</taxon>
        <taxon>Arthropoda</taxon>
        <taxon>Hexapoda</taxon>
        <taxon>Insecta</taxon>
        <taxon>Pterygota</taxon>
        <taxon>Neoptera</taxon>
        <taxon>Endopterygota</taxon>
        <taxon>Coleoptera</taxon>
        <taxon>Polyphaga</taxon>
        <taxon>Scarabaeiformia</taxon>
        <taxon>Scarabaeidae</taxon>
        <taxon>Rutelinae</taxon>
        <taxon>Popillia</taxon>
    </lineage>
</organism>
<dbReference type="Proteomes" id="UP001458880">
    <property type="component" value="Unassembled WGS sequence"/>
</dbReference>
<feature type="domain" description="Pre-C2HC" evidence="2">
    <location>
        <begin position="328"/>
        <end position="386"/>
    </location>
</feature>
<feature type="compositionally biased region" description="Polar residues" evidence="1">
    <location>
        <begin position="221"/>
        <end position="235"/>
    </location>
</feature>
<feature type="region of interest" description="Disordered" evidence="1">
    <location>
        <begin position="505"/>
        <end position="524"/>
    </location>
</feature>
<keyword evidence="4" id="KW-1185">Reference proteome</keyword>
<feature type="compositionally biased region" description="Basic and acidic residues" evidence="1">
    <location>
        <begin position="80"/>
        <end position="98"/>
    </location>
</feature>
<name>A0AAW1KG61_POPJA</name>
<evidence type="ECO:0000313" key="4">
    <source>
        <dbReference type="Proteomes" id="UP001458880"/>
    </source>
</evidence>
<comment type="caution">
    <text evidence="3">The sequence shown here is derived from an EMBL/GenBank/DDBJ whole genome shotgun (WGS) entry which is preliminary data.</text>
</comment>
<accession>A0AAW1KG61</accession>
<feature type="compositionally biased region" description="Polar residues" evidence="1">
    <location>
        <begin position="449"/>
        <end position="461"/>
    </location>
</feature>
<feature type="region of interest" description="Disordered" evidence="1">
    <location>
        <begin position="1"/>
        <end position="61"/>
    </location>
</feature>
<dbReference type="Pfam" id="PF07530">
    <property type="entry name" value="PRE_C2HC"/>
    <property type="match status" value="1"/>
</dbReference>
<evidence type="ECO:0000256" key="1">
    <source>
        <dbReference type="SAM" id="MobiDB-lite"/>
    </source>
</evidence>
<gene>
    <name evidence="3" type="ORF">QE152_g24276</name>
</gene>
<evidence type="ECO:0000313" key="3">
    <source>
        <dbReference type="EMBL" id="KAK9717212.1"/>
    </source>
</evidence>
<reference evidence="3 4" key="1">
    <citation type="journal article" date="2024" name="BMC Genomics">
        <title>De novo assembly and annotation of Popillia japonica's genome with initial clues to its potential as an invasive pest.</title>
        <authorList>
            <person name="Cucini C."/>
            <person name="Boschi S."/>
            <person name="Funari R."/>
            <person name="Cardaioli E."/>
            <person name="Iannotti N."/>
            <person name="Marturano G."/>
            <person name="Paoli F."/>
            <person name="Bruttini M."/>
            <person name="Carapelli A."/>
            <person name="Frati F."/>
            <person name="Nardi F."/>
        </authorList>
    </citation>
    <scope>NUCLEOTIDE SEQUENCE [LARGE SCALE GENOMIC DNA]</scope>
    <source>
        <strain evidence="3">DMR45628</strain>
    </source>
</reference>
<feature type="region of interest" description="Disordered" evidence="1">
    <location>
        <begin position="74"/>
        <end position="109"/>
    </location>
</feature>
<sequence length="644" mass="71061">MLRTPPRVTPSFSRLPLPESPENLTNQACDGPTHDARPNDDTLTPRNLGLPHSEEDLSDDEILAQIKRLQAMLLKRRNRERSTSNDKPSREQNSDEKGSPSGVSPLTMDTFFGSTSSLVSAVHRNIGRKRKGSSSPASSPARRIRVLAEIHAPVDAEPSGSNTPPFRPAFDRKATRPLRPSADADDAIVSIVAGRSNKITVLHSQPEALPMGGSTRDQRSLSRSNLRGKTLQTPHTCGEDPPPPLPVVLRDKTGWSKLSAEIKRRGINFTKAQNVTDGIRIFPSTASDHRTLTKFFSNDGIPHHTYQLPSEKLLDVVVRGIPQEIAEEEIFNDFRERGFTPQVVARMRRSRDRAPMPLVLVKVPREQKTIYHLEEVLSLEVTVEALKANAIDAKGSATRSRAVQHQGNVSHVLVIMSRVPAHVRSRAVQHQGNVSHVLVIMSRVPAHVQSKSRQHAQTVSPGTRPAMADRTGGLQPSRARAQESSGSYSVKKDKVNNGRSYSQVLSNTQRTHPQGKTSKSPKVGFISGMAGPILKSYLTPNGHTLRGKHLNPPKLERAVVALVEDIRRGLESATSFAPPRPNKWLPNHIRQLLTDKRRAKKRAQQILHPADVAAANRLAKRIKEEPRSALSKSSTLLTWPLRTA</sequence>
<feature type="compositionally biased region" description="Polar residues" evidence="1">
    <location>
        <begin position="505"/>
        <end position="520"/>
    </location>
</feature>
<dbReference type="EMBL" id="JASPKY010000245">
    <property type="protein sequence ID" value="KAK9717212.1"/>
    <property type="molecule type" value="Genomic_DNA"/>
</dbReference>
<proteinExistence type="predicted"/>
<dbReference type="AlphaFoldDB" id="A0AAW1KG61"/>
<feature type="region of interest" description="Disordered" evidence="1">
    <location>
        <begin position="446"/>
        <end position="497"/>
    </location>
</feature>
<feature type="region of interest" description="Disordered" evidence="1">
    <location>
        <begin position="207"/>
        <end position="245"/>
    </location>
</feature>
<protein>
    <submittedName>
        <fullName evidence="3">Zinc finger associated protein</fullName>
    </submittedName>
</protein>
<feature type="region of interest" description="Disordered" evidence="1">
    <location>
        <begin position="152"/>
        <end position="182"/>
    </location>
</feature>
<dbReference type="InterPro" id="IPR006579">
    <property type="entry name" value="Pre_C2HC_dom"/>
</dbReference>
<evidence type="ECO:0000259" key="2">
    <source>
        <dbReference type="Pfam" id="PF07530"/>
    </source>
</evidence>